<dbReference type="GO" id="GO:0005886">
    <property type="term" value="C:plasma membrane"/>
    <property type="evidence" value="ECO:0007669"/>
    <property type="project" value="UniProtKB-SubCell"/>
</dbReference>
<dbReference type="Gene3D" id="1.20.1250.20">
    <property type="entry name" value="MFS general substrate transporter like domains"/>
    <property type="match status" value="2"/>
</dbReference>
<keyword evidence="4 5" id="KW-0472">Membrane</keyword>
<keyword evidence="3 5" id="KW-1133">Transmembrane helix</keyword>
<dbReference type="PANTHER" id="PTHR23514">
    <property type="entry name" value="BYPASS OF STOP CODON PROTEIN 6"/>
    <property type="match status" value="1"/>
</dbReference>
<feature type="transmembrane region" description="Helical" evidence="5">
    <location>
        <begin position="103"/>
        <end position="124"/>
    </location>
</feature>
<keyword evidence="2 5" id="KW-0812">Transmembrane</keyword>
<comment type="subcellular location">
    <subcellularLocation>
        <location evidence="1">Cell membrane</location>
        <topology evidence="1">Multi-pass membrane protein</topology>
    </subcellularLocation>
</comment>
<dbReference type="PANTHER" id="PTHR23514:SF13">
    <property type="entry name" value="INNER MEMBRANE PROTEIN YBJJ"/>
    <property type="match status" value="1"/>
</dbReference>
<comment type="caution">
    <text evidence="7">The sequence shown here is derived from an EMBL/GenBank/DDBJ whole genome shotgun (WGS) entry which is preliminary data.</text>
</comment>
<evidence type="ECO:0000259" key="6">
    <source>
        <dbReference type="PROSITE" id="PS50850"/>
    </source>
</evidence>
<evidence type="ECO:0000256" key="2">
    <source>
        <dbReference type="ARBA" id="ARBA00022692"/>
    </source>
</evidence>
<evidence type="ECO:0000256" key="5">
    <source>
        <dbReference type="SAM" id="Phobius"/>
    </source>
</evidence>
<feature type="transmembrane region" description="Helical" evidence="5">
    <location>
        <begin position="426"/>
        <end position="444"/>
    </location>
</feature>
<feature type="transmembrane region" description="Helical" evidence="5">
    <location>
        <begin position="304"/>
        <end position="328"/>
    </location>
</feature>
<gene>
    <name evidence="7" type="ORF">Sfulv_04850</name>
</gene>
<evidence type="ECO:0000256" key="4">
    <source>
        <dbReference type="ARBA" id="ARBA00023136"/>
    </source>
</evidence>
<feature type="transmembrane region" description="Helical" evidence="5">
    <location>
        <begin position="165"/>
        <end position="182"/>
    </location>
</feature>
<dbReference type="Proteomes" id="UP000498980">
    <property type="component" value="Unassembled WGS sequence"/>
</dbReference>
<dbReference type="PROSITE" id="PS50850">
    <property type="entry name" value="MFS"/>
    <property type="match status" value="1"/>
</dbReference>
<feature type="transmembrane region" description="Helical" evidence="5">
    <location>
        <begin position="255"/>
        <end position="274"/>
    </location>
</feature>
<evidence type="ECO:0000313" key="7">
    <source>
        <dbReference type="EMBL" id="GFM95674.1"/>
    </source>
</evidence>
<feature type="transmembrane region" description="Helical" evidence="5">
    <location>
        <begin position="340"/>
        <end position="359"/>
    </location>
</feature>
<evidence type="ECO:0000256" key="3">
    <source>
        <dbReference type="ARBA" id="ARBA00022989"/>
    </source>
</evidence>
<feature type="transmembrane region" description="Helical" evidence="5">
    <location>
        <begin position="188"/>
        <end position="208"/>
    </location>
</feature>
<proteinExistence type="predicted"/>
<accession>A0A7J0C124</accession>
<dbReference type="InterPro" id="IPR020846">
    <property type="entry name" value="MFS_dom"/>
</dbReference>
<evidence type="ECO:0000313" key="8">
    <source>
        <dbReference type="Proteomes" id="UP000498980"/>
    </source>
</evidence>
<dbReference type="Pfam" id="PF07690">
    <property type="entry name" value="MFS_1"/>
    <property type="match status" value="1"/>
</dbReference>
<reference evidence="7 8" key="1">
    <citation type="submission" date="2020-05" db="EMBL/GenBank/DDBJ databases">
        <title>Whole genome shotgun sequence of Streptomyces fulvorobeus NBRC 15897.</title>
        <authorList>
            <person name="Komaki H."/>
            <person name="Tamura T."/>
        </authorList>
    </citation>
    <scope>NUCLEOTIDE SEQUENCE [LARGE SCALE GENOMIC DNA]</scope>
    <source>
        <strain evidence="7 8">NBRC 15897</strain>
    </source>
</reference>
<dbReference type="InterPro" id="IPR051788">
    <property type="entry name" value="MFS_Transporter"/>
</dbReference>
<feature type="domain" description="Major facilitator superfamily (MFS) profile" evidence="6">
    <location>
        <begin position="97"/>
        <end position="479"/>
    </location>
</feature>
<dbReference type="AlphaFoldDB" id="A0A7J0C124"/>
<dbReference type="CDD" id="cd17393">
    <property type="entry name" value="MFS_MosC_like"/>
    <property type="match status" value="1"/>
</dbReference>
<feature type="transmembrane region" description="Helical" evidence="5">
    <location>
        <begin position="371"/>
        <end position="389"/>
    </location>
</feature>
<feature type="transmembrane region" description="Helical" evidence="5">
    <location>
        <begin position="450"/>
        <end position="472"/>
    </location>
</feature>
<feature type="transmembrane region" description="Helical" evidence="5">
    <location>
        <begin position="229"/>
        <end position="249"/>
    </location>
</feature>
<protein>
    <submittedName>
        <fullName evidence="7">MFS transporter</fullName>
    </submittedName>
</protein>
<dbReference type="SUPFAM" id="SSF103473">
    <property type="entry name" value="MFS general substrate transporter"/>
    <property type="match status" value="1"/>
</dbReference>
<name>A0A7J0C124_9ACTN</name>
<feature type="transmembrane region" description="Helical" evidence="5">
    <location>
        <begin position="136"/>
        <end position="158"/>
    </location>
</feature>
<dbReference type="InterPro" id="IPR036259">
    <property type="entry name" value="MFS_trans_sf"/>
</dbReference>
<feature type="transmembrane region" description="Helical" evidence="5">
    <location>
        <begin position="395"/>
        <end position="414"/>
    </location>
</feature>
<organism evidence="7 8">
    <name type="scientific">Streptomyces fulvorobeus</name>
    <dbReference type="NCBI Taxonomy" id="284028"/>
    <lineage>
        <taxon>Bacteria</taxon>
        <taxon>Bacillati</taxon>
        <taxon>Actinomycetota</taxon>
        <taxon>Actinomycetes</taxon>
        <taxon>Kitasatosporales</taxon>
        <taxon>Streptomycetaceae</taxon>
        <taxon>Streptomyces</taxon>
    </lineage>
</organism>
<dbReference type="EMBL" id="BLWC01000001">
    <property type="protein sequence ID" value="GFM95674.1"/>
    <property type="molecule type" value="Genomic_DNA"/>
</dbReference>
<dbReference type="InterPro" id="IPR011701">
    <property type="entry name" value="MFS"/>
</dbReference>
<sequence>MGARPVWTSSSAGPSALRPRSNFVRVVVALPFMGASLPWSGALADAQVPCGGRRGPYRAAVLRRSSRHPYAEFVPQLNKLRTALPGGSGGDTAPPSAARLRTALTVFFTLDGFLFAGWVVRIPAIKHQTGATASTLGLALLGVSAGAVITMMLTGALCRRYGSHGTTLACAVLLSLSVALPAQTHSPLTLGLVLLVFGVAYGGANVAMNSAAVDVVATLGRPVMPSFHAAFSLGGMIGAGIGGLVAGSLSAATHLTVLTCTGLAVTAVAGPVLLRHKEASSPAAPAGRPAAAPPRRLRGRARRIVLLFGVIALCTAYGEGALADWGALHLAQDLKAAPGLAAAGYSLFALTMTIGRLSGTAMLERLGQTRTLTLGGATAAAGMLLGALAPTTWLALAGFAVTGLGLANIFPVAVGRAGELAGPSGVAAASTLGYGGMLLGPPAIGFLADWFSLPVALTTVALLAAAAAVLGYGARNATTHA</sequence>
<evidence type="ECO:0000256" key="1">
    <source>
        <dbReference type="ARBA" id="ARBA00004651"/>
    </source>
</evidence>
<dbReference type="GO" id="GO:0022857">
    <property type="term" value="F:transmembrane transporter activity"/>
    <property type="evidence" value="ECO:0007669"/>
    <property type="project" value="InterPro"/>
</dbReference>
<keyword evidence="8" id="KW-1185">Reference proteome</keyword>